<reference evidence="1" key="1">
    <citation type="submission" date="2018-02" db="EMBL/GenBank/DDBJ databases">
        <title>Rhizophora mucronata_Transcriptome.</title>
        <authorList>
            <person name="Meera S.P."/>
            <person name="Sreeshan A."/>
            <person name="Augustine A."/>
        </authorList>
    </citation>
    <scope>NUCLEOTIDE SEQUENCE</scope>
    <source>
        <tissue evidence="1">Leaf</tissue>
    </source>
</reference>
<proteinExistence type="predicted"/>
<name>A0A2P2J492_RHIMU</name>
<accession>A0A2P2J492</accession>
<dbReference type="EMBL" id="GGEC01007787">
    <property type="protein sequence ID" value="MBW88270.1"/>
    <property type="molecule type" value="Transcribed_RNA"/>
</dbReference>
<dbReference type="Gene3D" id="3.40.50.720">
    <property type="entry name" value="NAD(P)-binding Rossmann-like Domain"/>
    <property type="match status" value="1"/>
</dbReference>
<evidence type="ECO:0000313" key="1">
    <source>
        <dbReference type="EMBL" id="MBW88270.1"/>
    </source>
</evidence>
<dbReference type="AlphaFoldDB" id="A0A2P2J492"/>
<protein>
    <submittedName>
        <fullName evidence="1">Cinnamoyl-CoA reductase 1-like</fullName>
    </submittedName>
</protein>
<sequence>MYEDGVFVAVDVDFLVDAHICIFEDISAYGRYLCFNHVVNRPEDAIKLARALVPEPSLSHSFDQDTRMMQQKINNKKLSKLMIDFESKGESQMVQ</sequence>
<organism evidence="1">
    <name type="scientific">Rhizophora mucronata</name>
    <name type="common">Asiatic mangrove</name>
    <dbReference type="NCBI Taxonomy" id="61149"/>
    <lineage>
        <taxon>Eukaryota</taxon>
        <taxon>Viridiplantae</taxon>
        <taxon>Streptophyta</taxon>
        <taxon>Embryophyta</taxon>
        <taxon>Tracheophyta</taxon>
        <taxon>Spermatophyta</taxon>
        <taxon>Magnoliopsida</taxon>
        <taxon>eudicotyledons</taxon>
        <taxon>Gunneridae</taxon>
        <taxon>Pentapetalae</taxon>
        <taxon>rosids</taxon>
        <taxon>fabids</taxon>
        <taxon>Malpighiales</taxon>
        <taxon>Rhizophoraceae</taxon>
        <taxon>Rhizophora</taxon>
    </lineage>
</organism>